<dbReference type="NCBIfam" id="TIGR01444">
    <property type="entry name" value="fkbM_fam"/>
    <property type="match status" value="1"/>
</dbReference>
<dbReference type="STRING" id="634177.GLX_03570"/>
<dbReference type="InterPro" id="IPR006342">
    <property type="entry name" value="FkbM_mtfrase"/>
</dbReference>
<evidence type="ECO:0000313" key="3">
    <source>
        <dbReference type="Proteomes" id="UP000009044"/>
    </source>
</evidence>
<dbReference type="EMBL" id="AP012159">
    <property type="protein sequence ID" value="BAK82769.1"/>
    <property type="molecule type" value="Genomic_DNA"/>
</dbReference>
<gene>
    <name evidence="2" type="ordered locus">GLX_03570</name>
</gene>
<name>G2I3S2_KOMMN</name>
<sequence>MMLQKVAESPPFVVPIQEHNVNIQPFGTYPPTKTQQWIRYIFFNTSFGYMKLRRPFVERFKQECKGGPVDSYLFGLKVRFYPQDNQTDAKSAVCGNCYNAKEWRWLDKCLPTGGTFLDIGANMGFFSLFAVTKQARIIAIEPNTILFERLCNNMFLNGSAACLVKVAVGERDETGTLIQTNMDYGGGTIGQGKGETVRIRPLLDILTELNVNKVNVLKIDIEGYEDKALLPFLSTAPASLLPDHIIMEYSERDRWQSDLMSKLTQVGYHQKARSRGNILMSRK</sequence>
<dbReference type="InterPro" id="IPR052514">
    <property type="entry name" value="SAM-dependent_MTase"/>
</dbReference>
<feature type="domain" description="Methyltransferase FkbM" evidence="1">
    <location>
        <begin position="118"/>
        <end position="268"/>
    </location>
</feature>
<dbReference type="KEGG" id="gxy:GLX_03570"/>
<dbReference type="PANTHER" id="PTHR34203:SF15">
    <property type="entry name" value="SLL1173 PROTEIN"/>
    <property type="match status" value="1"/>
</dbReference>
<evidence type="ECO:0000313" key="2">
    <source>
        <dbReference type="EMBL" id="BAK82769.1"/>
    </source>
</evidence>
<evidence type="ECO:0000259" key="1">
    <source>
        <dbReference type="Pfam" id="PF05050"/>
    </source>
</evidence>
<dbReference type="PATRIC" id="fig|634177.7.peg.403"/>
<dbReference type="eggNOG" id="COG1092">
    <property type="taxonomic scope" value="Bacteria"/>
</dbReference>
<reference evidence="3" key="1">
    <citation type="journal article" date="2011" name="J. Bacteriol.">
        <title>Complete genome sequence of NBRC 3288, a unique cellulose-nonproducing strain of Gluconacetobacter xylinus isolated from vinegar.</title>
        <authorList>
            <person name="Ogino H."/>
            <person name="Azuma Y."/>
            <person name="Hosoyama A."/>
            <person name="Nakazawa H."/>
            <person name="Matsutani M."/>
            <person name="Hasegawa A."/>
            <person name="Otsuyama K."/>
            <person name="Matsushita K."/>
            <person name="Fujita N."/>
            <person name="Shirai M."/>
        </authorList>
    </citation>
    <scope>NUCLEOTIDE SEQUENCE [LARGE SCALE GENOMIC DNA]</scope>
    <source>
        <strain evidence="3">NBRC 3288 / BCRC 11682 / LMG 1693</strain>
    </source>
</reference>
<organism evidence="2 3">
    <name type="scientific">Komagataeibacter medellinensis (strain NBRC 3288 / BCRC 11682 / LMG 1693 / Kondo 51)</name>
    <name type="common">Gluconacetobacter medellinensis</name>
    <dbReference type="NCBI Taxonomy" id="634177"/>
    <lineage>
        <taxon>Bacteria</taxon>
        <taxon>Pseudomonadati</taxon>
        <taxon>Pseudomonadota</taxon>
        <taxon>Alphaproteobacteria</taxon>
        <taxon>Acetobacterales</taxon>
        <taxon>Acetobacteraceae</taxon>
        <taxon>Komagataeibacter</taxon>
    </lineage>
</organism>
<dbReference type="Gene3D" id="3.40.50.150">
    <property type="entry name" value="Vaccinia Virus protein VP39"/>
    <property type="match status" value="1"/>
</dbReference>
<proteinExistence type="predicted"/>
<protein>
    <recommendedName>
        <fullName evidence="1">Methyltransferase FkbM domain-containing protein</fullName>
    </recommendedName>
</protein>
<dbReference type="SUPFAM" id="SSF53335">
    <property type="entry name" value="S-adenosyl-L-methionine-dependent methyltransferases"/>
    <property type="match status" value="1"/>
</dbReference>
<dbReference type="Proteomes" id="UP000009044">
    <property type="component" value="Chromosome"/>
</dbReference>
<dbReference type="RefSeq" id="WP_014104346.1">
    <property type="nucleotide sequence ID" value="NC_016027.1"/>
</dbReference>
<dbReference type="AlphaFoldDB" id="G2I3S2"/>
<dbReference type="Pfam" id="PF05050">
    <property type="entry name" value="Methyltransf_21"/>
    <property type="match status" value="1"/>
</dbReference>
<accession>G2I3S2</accession>
<dbReference type="HOGENOM" id="CLU_080160_0_0_5"/>
<dbReference type="PANTHER" id="PTHR34203">
    <property type="entry name" value="METHYLTRANSFERASE, FKBM FAMILY PROTEIN"/>
    <property type="match status" value="1"/>
</dbReference>
<dbReference type="InterPro" id="IPR029063">
    <property type="entry name" value="SAM-dependent_MTases_sf"/>
</dbReference>